<sequence length="295" mass="32291">MRRHSNVVYLRERTVIVRASLVRDDYEIHRHIGVSESLDLAELADVLATCFDLRDEQTPWHFTTTGRLPTSSRVETSRLDPQHLVGEYFGREHAGLNFHWGLWVFQLQTVETYPRDKETPVALCVGGSGSFLGSKFDLTAINAQLTGPDAIDQVLAEVNPEVGALIRRSGVTDLVPLLQAIDVRRECTVDAQVRARLEQLPLETEPRRREAFWACVLGLSCMGGPEMTDEIAGVLFAALGHSGQSGQTGQTSQSAKPRQLCADSLAVLAQCVAAVAPVDRLDVYRVVLCGADAAG</sequence>
<organism evidence="1 2">
    <name type="scientific">Corynebacterium pseudodiphtheriticum</name>
    <dbReference type="NCBI Taxonomy" id="37637"/>
    <lineage>
        <taxon>Bacteria</taxon>
        <taxon>Bacillati</taxon>
        <taxon>Actinomycetota</taxon>
        <taxon>Actinomycetes</taxon>
        <taxon>Mycobacteriales</taxon>
        <taxon>Corynebacteriaceae</taxon>
        <taxon>Corynebacterium</taxon>
    </lineage>
</organism>
<evidence type="ECO:0000313" key="1">
    <source>
        <dbReference type="EMBL" id="MDK4307093.1"/>
    </source>
</evidence>
<gene>
    <name evidence="1" type="ORF">QPX42_06000</name>
</gene>
<dbReference type="InterPro" id="IPR024047">
    <property type="entry name" value="MM3350-like_sf"/>
</dbReference>
<dbReference type="SUPFAM" id="SSF159941">
    <property type="entry name" value="MM3350-like"/>
    <property type="match status" value="1"/>
</dbReference>
<dbReference type="EMBL" id="JASNVH010000008">
    <property type="protein sequence ID" value="MDK4307093.1"/>
    <property type="molecule type" value="Genomic_DNA"/>
</dbReference>
<name>A0AAP4F6C4_9CORY</name>
<dbReference type="RefSeq" id="WP_259802825.1">
    <property type="nucleotide sequence ID" value="NZ_CP100362.1"/>
</dbReference>
<dbReference type="Proteomes" id="UP001224412">
    <property type="component" value="Unassembled WGS sequence"/>
</dbReference>
<proteinExistence type="predicted"/>
<protein>
    <submittedName>
        <fullName evidence="1">Uncharacterized protein</fullName>
    </submittedName>
</protein>
<reference evidence="1" key="1">
    <citation type="submission" date="2023-05" db="EMBL/GenBank/DDBJ databases">
        <title>Metabolic capabilities are highly conserved among human nasal-associated Corynebacterium species in pangenomic analyses.</title>
        <authorList>
            <person name="Tran T.H."/>
            <person name="Roberts A.Q."/>
            <person name="Escapa I.F."/>
            <person name="Gao W."/>
            <person name="Conlan S."/>
            <person name="Kong H."/>
            <person name="Segre J.A."/>
            <person name="Kelly M.S."/>
            <person name="Lemon K.P."/>
        </authorList>
    </citation>
    <scope>NUCLEOTIDE SEQUENCE</scope>
    <source>
        <strain evidence="1">KPL2773</strain>
    </source>
</reference>
<accession>A0AAP4F6C4</accession>
<dbReference type="Gene3D" id="3.10.290.30">
    <property type="entry name" value="MM3350-like"/>
    <property type="match status" value="1"/>
</dbReference>
<comment type="caution">
    <text evidence="1">The sequence shown here is derived from an EMBL/GenBank/DDBJ whole genome shotgun (WGS) entry which is preliminary data.</text>
</comment>
<evidence type="ECO:0000313" key="2">
    <source>
        <dbReference type="Proteomes" id="UP001224412"/>
    </source>
</evidence>
<dbReference type="AlphaFoldDB" id="A0AAP4F6C4"/>